<sequence>MPVSEAPEPSAEEVVKGLFEETGLHPSLVPTYTAAVLALRDREKAAELRAAGFGAAADFIEPDSAVIAEAFGREDQ</sequence>
<accession>A0ABW6LGM7</accession>
<dbReference type="EMBL" id="JBIAFP010000008">
    <property type="protein sequence ID" value="MFE9226144.1"/>
    <property type="molecule type" value="Genomic_DNA"/>
</dbReference>
<comment type="caution">
    <text evidence="1">The sequence shown here is derived from an EMBL/GenBank/DDBJ whole genome shotgun (WGS) entry which is preliminary data.</text>
</comment>
<proteinExistence type="predicted"/>
<organism evidence="1 2">
    <name type="scientific">Streptomyces massasporeus</name>
    <dbReference type="NCBI Taxonomy" id="67324"/>
    <lineage>
        <taxon>Bacteria</taxon>
        <taxon>Bacillati</taxon>
        <taxon>Actinomycetota</taxon>
        <taxon>Actinomycetes</taxon>
        <taxon>Kitasatosporales</taxon>
        <taxon>Streptomycetaceae</taxon>
        <taxon>Streptomyces</taxon>
    </lineage>
</organism>
<evidence type="ECO:0000313" key="1">
    <source>
        <dbReference type="EMBL" id="MFE9226144.1"/>
    </source>
</evidence>
<dbReference type="Proteomes" id="UP001601288">
    <property type="component" value="Unassembled WGS sequence"/>
</dbReference>
<reference evidence="1 2" key="1">
    <citation type="submission" date="2024-10" db="EMBL/GenBank/DDBJ databases">
        <title>The Natural Products Discovery Center: Release of the First 8490 Sequenced Strains for Exploring Actinobacteria Biosynthetic Diversity.</title>
        <authorList>
            <person name="Kalkreuter E."/>
            <person name="Kautsar S.A."/>
            <person name="Yang D."/>
            <person name="Bader C.D."/>
            <person name="Teijaro C.N."/>
            <person name="Fluegel L."/>
            <person name="Davis C.M."/>
            <person name="Simpson J.R."/>
            <person name="Lauterbach L."/>
            <person name="Steele A.D."/>
            <person name="Gui C."/>
            <person name="Meng S."/>
            <person name="Li G."/>
            <person name="Viehrig K."/>
            <person name="Ye F."/>
            <person name="Su P."/>
            <person name="Kiefer A.F."/>
            <person name="Nichols A."/>
            <person name="Cepeda A.J."/>
            <person name="Yan W."/>
            <person name="Fan B."/>
            <person name="Jiang Y."/>
            <person name="Adhikari A."/>
            <person name="Zheng C.-J."/>
            <person name="Schuster L."/>
            <person name="Cowan T.M."/>
            <person name="Smanski M.J."/>
            <person name="Chevrette M.G."/>
            <person name="De Carvalho L.P.S."/>
            <person name="Shen B."/>
        </authorList>
    </citation>
    <scope>NUCLEOTIDE SEQUENCE [LARGE SCALE GENOMIC DNA]</scope>
    <source>
        <strain evidence="1 2">NPDC007066</strain>
    </source>
</reference>
<keyword evidence="2" id="KW-1185">Reference proteome</keyword>
<dbReference type="RefSeq" id="WP_358278768.1">
    <property type="nucleotide sequence ID" value="NZ_JBEYGJ010000003.1"/>
</dbReference>
<gene>
    <name evidence="1" type="ORF">ACFYM3_16195</name>
</gene>
<name>A0ABW6LGM7_9ACTN</name>
<evidence type="ECO:0000313" key="2">
    <source>
        <dbReference type="Proteomes" id="UP001601288"/>
    </source>
</evidence>
<protein>
    <submittedName>
        <fullName evidence="1">Uncharacterized protein</fullName>
    </submittedName>
</protein>